<dbReference type="AlphaFoldDB" id="A0A6C0HFN5"/>
<dbReference type="Gene3D" id="3.30.420.10">
    <property type="entry name" value="Ribonuclease H-like superfamily/Ribonuclease H"/>
    <property type="match status" value="2"/>
</dbReference>
<accession>A0A6C0HFN5</accession>
<evidence type="ECO:0008006" key="2">
    <source>
        <dbReference type="Google" id="ProtNLM"/>
    </source>
</evidence>
<dbReference type="SUPFAM" id="SSF53098">
    <property type="entry name" value="Ribonuclease H-like"/>
    <property type="match status" value="2"/>
</dbReference>
<dbReference type="InterPro" id="IPR012337">
    <property type="entry name" value="RNaseH-like_sf"/>
</dbReference>
<name>A0A6C0HFN5_9ZZZZ</name>
<reference evidence="1" key="1">
    <citation type="journal article" date="2020" name="Nature">
        <title>Giant virus diversity and host interactions through global metagenomics.</title>
        <authorList>
            <person name="Schulz F."/>
            <person name="Roux S."/>
            <person name="Paez-Espino D."/>
            <person name="Jungbluth S."/>
            <person name="Walsh D.A."/>
            <person name="Denef V.J."/>
            <person name="McMahon K.D."/>
            <person name="Konstantinidis K.T."/>
            <person name="Eloe-Fadrosh E.A."/>
            <person name="Kyrpides N.C."/>
            <person name="Woyke T."/>
        </authorList>
    </citation>
    <scope>NUCLEOTIDE SEQUENCE</scope>
    <source>
        <strain evidence="1">GVMAG-M-3300023179-99</strain>
    </source>
</reference>
<dbReference type="InterPro" id="IPR036397">
    <property type="entry name" value="RNaseH_sf"/>
</dbReference>
<protein>
    <recommendedName>
        <fullName evidence="2">Mitochondrial resolvase Ydc2 catalytic domain-containing protein</fullName>
    </recommendedName>
</protein>
<dbReference type="GO" id="GO:0003676">
    <property type="term" value="F:nucleic acid binding"/>
    <property type="evidence" value="ECO:0007669"/>
    <property type="project" value="InterPro"/>
</dbReference>
<proteinExistence type="predicted"/>
<sequence length="248" mass="27867">MIISFDVGLRNLAFCILDGTGKQDVKIVQWGLIDVMAESAGHGNTQCYKCKNPASWIQGEKYACTRHRTSGKTFTKTSLMKKTLDQLKKEAAHLNLPPKKKDLVDGLYSHYSASVWKRCIKSCKQGSVVDLAPAIASALTARTSLWTGATQVVFEQQPDKRMMAVQAMMHMWFVCHGYKVKGVSAVHKLTNMVTVDDHTKTYKGRKKTGIIHASALCPPEWRDYLLKHPKKDDLADCFLQGLWVLEHQ</sequence>
<organism evidence="1">
    <name type="scientific">viral metagenome</name>
    <dbReference type="NCBI Taxonomy" id="1070528"/>
    <lineage>
        <taxon>unclassified sequences</taxon>
        <taxon>metagenomes</taxon>
        <taxon>organismal metagenomes</taxon>
    </lineage>
</organism>
<evidence type="ECO:0000313" key="1">
    <source>
        <dbReference type="EMBL" id="QHT79264.1"/>
    </source>
</evidence>
<dbReference type="EMBL" id="MN739947">
    <property type="protein sequence ID" value="QHT79264.1"/>
    <property type="molecule type" value="Genomic_DNA"/>
</dbReference>